<sequence length="87" mass="9453">MLKPRFVHPPFGQLKVGEVEAEAAASRAGRDAGYSPWQAQRCLVAIQLARDYAIPVPTLDDFVVILGLLWVGEADDDAVGLQVNLHV</sequence>
<comment type="caution">
    <text evidence="1">The sequence shown here is derived from an EMBL/GenBank/DDBJ whole genome shotgun (WGS) entry which is preliminary data.</text>
</comment>
<protein>
    <submittedName>
        <fullName evidence="1">Uncharacterized protein</fullName>
    </submittedName>
</protein>
<accession>A0ABY6UVL3</accession>
<reference evidence="1 2" key="1">
    <citation type="submission" date="2019-06" db="EMBL/GenBank/DDBJ databases">
        <authorList>
            <person name="Broberg M."/>
        </authorList>
    </citation>
    <scope>NUCLEOTIDE SEQUENCE [LARGE SCALE GENOMIC DNA]</scope>
</reference>
<organism evidence="1 2">
    <name type="scientific">Bionectria ochroleuca</name>
    <name type="common">Gliocladium roseum</name>
    <dbReference type="NCBI Taxonomy" id="29856"/>
    <lineage>
        <taxon>Eukaryota</taxon>
        <taxon>Fungi</taxon>
        <taxon>Dikarya</taxon>
        <taxon>Ascomycota</taxon>
        <taxon>Pezizomycotina</taxon>
        <taxon>Sordariomycetes</taxon>
        <taxon>Hypocreomycetidae</taxon>
        <taxon>Hypocreales</taxon>
        <taxon>Bionectriaceae</taxon>
        <taxon>Clonostachys</taxon>
    </lineage>
</organism>
<evidence type="ECO:0000313" key="2">
    <source>
        <dbReference type="Proteomes" id="UP000766486"/>
    </source>
</evidence>
<proteinExistence type="predicted"/>
<dbReference type="Proteomes" id="UP000766486">
    <property type="component" value="Unassembled WGS sequence"/>
</dbReference>
<gene>
    <name evidence="1" type="ORF">CLO192961_LOCUS411298</name>
</gene>
<name>A0ABY6UVL3_BIOOC</name>
<evidence type="ECO:0000313" key="1">
    <source>
        <dbReference type="EMBL" id="VUC35468.1"/>
    </source>
</evidence>
<keyword evidence="2" id="KW-1185">Reference proteome</keyword>
<dbReference type="EMBL" id="CABFNS010000910">
    <property type="protein sequence ID" value="VUC35468.1"/>
    <property type="molecule type" value="Genomic_DNA"/>
</dbReference>